<accession>A0A174SJV0</accession>
<name>A0A174SJV0_BACT4</name>
<proteinExistence type="predicted"/>
<dbReference type="Gene3D" id="3.40.50.2000">
    <property type="entry name" value="Glycogen Phosphorylase B"/>
    <property type="match status" value="2"/>
</dbReference>
<feature type="domain" description="Glycosyl transferase family 1" evidence="1">
    <location>
        <begin position="208"/>
        <end position="357"/>
    </location>
</feature>
<evidence type="ECO:0000313" key="3">
    <source>
        <dbReference type="Proteomes" id="UP000095576"/>
    </source>
</evidence>
<sequence length="383" mass="44685">MKRKIAYCLPSLYIPGGMERVLTIKANFFAEEMGYDIYIILTDGKGKEPFYPLSAKVNIVHLDINFNELWDKPLCKKGLIYIKKQRLYKKRLTKCLFEIRPDITVSMLRREINFINSIHDGSVKIGEIHINKSNFRNLSEEKKPGLIKEVLSKLWMEQLNRQIKKLSKFIILTEEDRENFSSYLNNTAVIYNPLPFYPEQTSECSAREVIAVGRYAYQKGFDLLIEAWKIVTAKHPDWNLRIYGGGDRTDFLTLKNKYHLDTLYLEEQTQDIIRKYCESSIFVLSSRYEGFGMVITEAMSCGVPPVSFTCPCGPRDIIHNNEDGLLVENGNIEQLAEKICYLIENDNIRKDMGRRAKINSERFKMENISKNWETLFNQLLEHK</sequence>
<dbReference type="EMBL" id="CZAP01000017">
    <property type="protein sequence ID" value="CUP95715.1"/>
    <property type="molecule type" value="Genomic_DNA"/>
</dbReference>
<evidence type="ECO:0000259" key="1">
    <source>
        <dbReference type="Pfam" id="PF00534"/>
    </source>
</evidence>
<dbReference type="CDD" id="cd03820">
    <property type="entry name" value="GT4_AmsD-like"/>
    <property type="match status" value="1"/>
</dbReference>
<dbReference type="RefSeq" id="WP_016267753.1">
    <property type="nucleotide sequence ID" value="NZ_CYYB01000001.1"/>
</dbReference>
<dbReference type="InterPro" id="IPR001296">
    <property type="entry name" value="Glyco_trans_1"/>
</dbReference>
<gene>
    <name evidence="2" type="primary">tagE_2</name>
    <name evidence="2" type="ORF">ERS852511_03798</name>
</gene>
<dbReference type="EC" id="2.4.1.52" evidence="2"/>
<keyword evidence="2" id="KW-0328">Glycosyltransferase</keyword>
<dbReference type="PANTHER" id="PTHR12526:SF630">
    <property type="entry name" value="GLYCOSYLTRANSFERASE"/>
    <property type="match status" value="1"/>
</dbReference>
<dbReference type="GO" id="GO:0047265">
    <property type="term" value="F:poly(glycerol-phosphate) alpha-glucosyltransferase activity"/>
    <property type="evidence" value="ECO:0007669"/>
    <property type="project" value="UniProtKB-EC"/>
</dbReference>
<organism evidence="2 3">
    <name type="scientific">Bacteroides thetaiotaomicron</name>
    <dbReference type="NCBI Taxonomy" id="818"/>
    <lineage>
        <taxon>Bacteria</taxon>
        <taxon>Pseudomonadati</taxon>
        <taxon>Bacteroidota</taxon>
        <taxon>Bacteroidia</taxon>
        <taxon>Bacteroidales</taxon>
        <taxon>Bacteroidaceae</taxon>
        <taxon>Bacteroides</taxon>
    </lineage>
</organism>
<keyword evidence="2" id="KW-0808">Transferase</keyword>
<reference evidence="2 3" key="1">
    <citation type="submission" date="2015-09" db="EMBL/GenBank/DDBJ databases">
        <authorList>
            <consortium name="Pathogen Informatics"/>
        </authorList>
    </citation>
    <scope>NUCLEOTIDE SEQUENCE [LARGE SCALE GENOMIC DNA]</scope>
    <source>
        <strain evidence="2 3">2789STDY5834899</strain>
    </source>
</reference>
<dbReference type="AlphaFoldDB" id="A0A174SJV0"/>
<protein>
    <submittedName>
        <fullName evidence="2">Glycosyl transferase family protein</fullName>
        <ecNumber evidence="2">2.4.1.52</ecNumber>
    </submittedName>
</protein>
<evidence type="ECO:0000313" key="2">
    <source>
        <dbReference type="EMBL" id="CUP95715.1"/>
    </source>
</evidence>
<dbReference type="PANTHER" id="PTHR12526">
    <property type="entry name" value="GLYCOSYLTRANSFERASE"/>
    <property type="match status" value="1"/>
</dbReference>
<dbReference type="SUPFAM" id="SSF53756">
    <property type="entry name" value="UDP-Glycosyltransferase/glycogen phosphorylase"/>
    <property type="match status" value="1"/>
</dbReference>
<dbReference type="Proteomes" id="UP000095576">
    <property type="component" value="Unassembled WGS sequence"/>
</dbReference>
<dbReference type="Pfam" id="PF00534">
    <property type="entry name" value="Glycos_transf_1"/>
    <property type="match status" value="1"/>
</dbReference>